<keyword evidence="3" id="KW-1185">Reference proteome</keyword>
<organism evidence="2 3">
    <name type="scientific">Streptomyces capoamus</name>
    <dbReference type="NCBI Taxonomy" id="68183"/>
    <lineage>
        <taxon>Bacteria</taxon>
        <taxon>Bacillati</taxon>
        <taxon>Actinomycetota</taxon>
        <taxon>Actinomycetes</taxon>
        <taxon>Kitasatosporales</taxon>
        <taxon>Streptomycetaceae</taxon>
        <taxon>Streptomyces</taxon>
    </lineage>
</organism>
<comment type="caution">
    <text evidence="2">The sequence shown here is derived from an EMBL/GenBank/DDBJ whole genome shotgun (WGS) entry which is preliminary data.</text>
</comment>
<dbReference type="EMBL" id="BNBF01000003">
    <property type="protein sequence ID" value="GHG40670.1"/>
    <property type="molecule type" value="Genomic_DNA"/>
</dbReference>
<reference evidence="3" key="1">
    <citation type="journal article" date="2019" name="Int. J. Syst. Evol. Microbiol.">
        <title>The Global Catalogue of Microorganisms (GCM) 10K type strain sequencing project: providing services to taxonomists for standard genome sequencing and annotation.</title>
        <authorList>
            <consortium name="The Broad Institute Genomics Platform"/>
            <consortium name="The Broad Institute Genome Sequencing Center for Infectious Disease"/>
            <person name="Wu L."/>
            <person name="Ma J."/>
        </authorList>
    </citation>
    <scope>NUCLEOTIDE SEQUENCE [LARGE SCALE GENOMIC DNA]</scope>
    <source>
        <strain evidence="3">JCM 4253</strain>
    </source>
</reference>
<gene>
    <name evidence="2" type="ORF">GCM10018980_15130</name>
</gene>
<dbReference type="AlphaFoldDB" id="A0A919C1L4"/>
<keyword evidence="1" id="KW-0732">Signal</keyword>
<protein>
    <submittedName>
        <fullName evidence="2">Uncharacterized protein</fullName>
    </submittedName>
</protein>
<feature type="signal peptide" evidence="1">
    <location>
        <begin position="1"/>
        <end position="29"/>
    </location>
</feature>
<feature type="chain" id="PRO_5039248941" evidence="1">
    <location>
        <begin position="30"/>
        <end position="171"/>
    </location>
</feature>
<evidence type="ECO:0000313" key="2">
    <source>
        <dbReference type="EMBL" id="GHG40670.1"/>
    </source>
</evidence>
<evidence type="ECO:0000256" key="1">
    <source>
        <dbReference type="SAM" id="SignalP"/>
    </source>
</evidence>
<dbReference type="Proteomes" id="UP000619355">
    <property type="component" value="Unassembled WGS sequence"/>
</dbReference>
<evidence type="ECO:0000313" key="3">
    <source>
        <dbReference type="Proteomes" id="UP000619355"/>
    </source>
</evidence>
<name>A0A919C1L4_9ACTN</name>
<proteinExistence type="predicted"/>
<accession>A0A919C1L4</accession>
<dbReference type="RefSeq" id="WP_189979468.1">
    <property type="nucleotide sequence ID" value="NZ_BNBF01000003.1"/>
</dbReference>
<sequence>MFNLRAGLRAVTAAAMLTLGVLAVPQAVAADQPAVAVAKSADASTRALVRADPQAAAAAATVCGSGYTLFRAVPLPEGTDPNQRLATLFSYQNGSKGCAILDNNLGVSRYMYLHVCKVDGTGCATDSGSFTEYAGPVYVSASLCAPVTAKMGKSSSSLFFTFKTDYMFTCG</sequence>